<dbReference type="Pfam" id="PF02265">
    <property type="entry name" value="S1-P1_nuclease"/>
    <property type="match status" value="1"/>
</dbReference>
<accession>A0A1M6RX74</accession>
<evidence type="ECO:0000256" key="1">
    <source>
        <dbReference type="ARBA" id="ARBA00022722"/>
    </source>
</evidence>
<evidence type="ECO:0000313" key="8">
    <source>
        <dbReference type="EMBL" id="SHK37040.1"/>
    </source>
</evidence>
<dbReference type="PANTHER" id="PTHR33146:SF26">
    <property type="entry name" value="ENDONUCLEASE 4"/>
    <property type="match status" value="1"/>
</dbReference>
<evidence type="ECO:0000256" key="6">
    <source>
        <dbReference type="ARBA" id="ARBA00023180"/>
    </source>
</evidence>
<feature type="chain" id="PRO_5013087746" evidence="7">
    <location>
        <begin position="21"/>
        <end position="286"/>
    </location>
</feature>
<dbReference type="PANTHER" id="PTHR33146">
    <property type="entry name" value="ENDONUCLEASE 4"/>
    <property type="match status" value="1"/>
</dbReference>
<dbReference type="GO" id="GO:0046872">
    <property type="term" value="F:metal ion binding"/>
    <property type="evidence" value="ECO:0007669"/>
    <property type="project" value="UniProtKB-KW"/>
</dbReference>
<dbReference type="GO" id="GO:0004519">
    <property type="term" value="F:endonuclease activity"/>
    <property type="evidence" value="ECO:0007669"/>
    <property type="project" value="UniProtKB-KW"/>
</dbReference>
<organism evidence="8 9">
    <name type="scientific">Bradyrhizobium lablabi</name>
    <dbReference type="NCBI Taxonomy" id="722472"/>
    <lineage>
        <taxon>Bacteria</taxon>
        <taxon>Pseudomonadati</taxon>
        <taxon>Pseudomonadota</taxon>
        <taxon>Alphaproteobacteria</taxon>
        <taxon>Hyphomicrobiales</taxon>
        <taxon>Nitrobacteraceae</taxon>
        <taxon>Bradyrhizobium</taxon>
    </lineage>
</organism>
<dbReference type="EMBL" id="LT670844">
    <property type="protein sequence ID" value="SHK37040.1"/>
    <property type="molecule type" value="Genomic_DNA"/>
</dbReference>
<keyword evidence="1" id="KW-0540">Nuclease</keyword>
<feature type="signal peptide" evidence="7">
    <location>
        <begin position="1"/>
        <end position="20"/>
    </location>
</feature>
<sequence>MRTAILAAVLSCALSGQALAWGQEGHSIIAEIAQHRLSPEAATMVEQLLGKGHSLAAIASWADDARDARPETSNWHFVSIPLARDNYDEAVDCHPADEATRGDRIVNELKRLRNELRCAPGDKQVEALKFAVHFVGDIHQPLHVILEKTGGNDIIIDLFARGDKCTGSCIPQHDYMKFHAAWDSGLILGTVWDWGRYVDLLETGNGWLTSPEAKVSGIDGGTPEQWAEETHKAAQAVWALLPENSVLGDAYYQRVAPIVSRQLGVAGLRLAKFLNDAYASKQCPVP</sequence>
<dbReference type="Proteomes" id="UP000189935">
    <property type="component" value="Chromosome I"/>
</dbReference>
<dbReference type="GO" id="GO:0016788">
    <property type="term" value="F:hydrolase activity, acting on ester bonds"/>
    <property type="evidence" value="ECO:0007669"/>
    <property type="project" value="InterPro"/>
</dbReference>
<reference evidence="8 9" key="1">
    <citation type="submission" date="2016-11" db="EMBL/GenBank/DDBJ databases">
        <authorList>
            <person name="Jaros S."/>
            <person name="Januszkiewicz K."/>
            <person name="Wedrychowicz H."/>
        </authorList>
    </citation>
    <scope>NUCLEOTIDE SEQUENCE [LARGE SCALE GENOMIC DNA]</scope>
    <source>
        <strain evidence="8 9">GAS499</strain>
    </source>
</reference>
<keyword evidence="5" id="KW-1015">Disulfide bond</keyword>
<dbReference type="GO" id="GO:0006308">
    <property type="term" value="P:DNA catabolic process"/>
    <property type="evidence" value="ECO:0007669"/>
    <property type="project" value="InterPro"/>
</dbReference>
<evidence type="ECO:0000313" key="9">
    <source>
        <dbReference type="Proteomes" id="UP000189935"/>
    </source>
</evidence>
<dbReference type="RefSeq" id="WP_172842047.1">
    <property type="nucleotide sequence ID" value="NZ_LT670844.1"/>
</dbReference>
<name>A0A1M6RX74_9BRAD</name>
<dbReference type="SUPFAM" id="SSF48537">
    <property type="entry name" value="Phospholipase C/P1 nuclease"/>
    <property type="match status" value="1"/>
</dbReference>
<dbReference type="GO" id="GO:0003676">
    <property type="term" value="F:nucleic acid binding"/>
    <property type="evidence" value="ECO:0007669"/>
    <property type="project" value="InterPro"/>
</dbReference>
<dbReference type="CDD" id="cd11010">
    <property type="entry name" value="S1-P1_nuclease"/>
    <property type="match status" value="1"/>
</dbReference>
<evidence type="ECO:0000256" key="7">
    <source>
        <dbReference type="SAM" id="SignalP"/>
    </source>
</evidence>
<evidence type="ECO:0000256" key="4">
    <source>
        <dbReference type="ARBA" id="ARBA00022801"/>
    </source>
</evidence>
<evidence type="ECO:0000256" key="5">
    <source>
        <dbReference type="ARBA" id="ARBA00023157"/>
    </source>
</evidence>
<dbReference type="InterPro" id="IPR003154">
    <property type="entry name" value="S1/P1nuclease"/>
</dbReference>
<proteinExistence type="predicted"/>
<protein>
    <submittedName>
        <fullName evidence="8">S1/P1 Nuclease</fullName>
    </submittedName>
</protein>
<evidence type="ECO:0000256" key="2">
    <source>
        <dbReference type="ARBA" id="ARBA00022723"/>
    </source>
</evidence>
<dbReference type="InterPro" id="IPR008947">
    <property type="entry name" value="PLipase_C/P1_nuclease_dom_sf"/>
</dbReference>
<keyword evidence="2" id="KW-0479">Metal-binding</keyword>
<keyword evidence="6" id="KW-0325">Glycoprotein</keyword>
<dbReference type="AlphaFoldDB" id="A0A1M6RX74"/>
<keyword evidence="3" id="KW-0255">Endonuclease</keyword>
<dbReference type="Gene3D" id="1.10.575.10">
    <property type="entry name" value="P1 Nuclease"/>
    <property type="match status" value="1"/>
</dbReference>
<gene>
    <name evidence="8" type="ORF">SAMN05444159_3094</name>
</gene>
<keyword evidence="7" id="KW-0732">Signal</keyword>
<evidence type="ECO:0000256" key="3">
    <source>
        <dbReference type="ARBA" id="ARBA00022759"/>
    </source>
</evidence>
<keyword evidence="4" id="KW-0378">Hydrolase</keyword>